<comment type="similarity">
    <text evidence="1">Belongs to the CWF19 family.</text>
</comment>
<reference evidence="4" key="2">
    <citation type="journal article" date="2023" name="Plants (Basel)">
        <title>Annotation of the Turnera subulata (Passifloraceae) Draft Genome Reveals the S-Locus Evolved after the Divergence of Turneroideae from Passifloroideae in a Stepwise Manner.</title>
        <authorList>
            <person name="Henning P.M."/>
            <person name="Roalson E.H."/>
            <person name="Mir W."/>
            <person name="McCubbin A.G."/>
            <person name="Shore J.S."/>
        </authorList>
    </citation>
    <scope>NUCLEOTIDE SEQUENCE</scope>
    <source>
        <strain evidence="4">F60SS</strain>
    </source>
</reference>
<feature type="domain" description="Cwf19-like C-terminal" evidence="3">
    <location>
        <begin position="34"/>
        <end position="88"/>
    </location>
</feature>
<dbReference type="PANTHER" id="PTHR12072">
    <property type="entry name" value="CWF19, CELL CYCLE CONTROL PROTEIN"/>
    <property type="match status" value="1"/>
</dbReference>
<dbReference type="InterPro" id="IPR006768">
    <property type="entry name" value="Cwf19-like_C_dom-1"/>
</dbReference>
<dbReference type="EMBL" id="JAKUCV010005118">
    <property type="protein sequence ID" value="KAJ4832598.1"/>
    <property type="molecule type" value="Genomic_DNA"/>
</dbReference>
<dbReference type="InterPro" id="IPR040194">
    <property type="entry name" value="Cwf19-like"/>
</dbReference>
<evidence type="ECO:0000256" key="2">
    <source>
        <dbReference type="SAM" id="MobiDB-lite"/>
    </source>
</evidence>
<dbReference type="GO" id="GO:0000398">
    <property type="term" value="P:mRNA splicing, via spliceosome"/>
    <property type="evidence" value="ECO:0007669"/>
    <property type="project" value="TreeGrafter"/>
</dbReference>
<evidence type="ECO:0000313" key="5">
    <source>
        <dbReference type="Proteomes" id="UP001141552"/>
    </source>
</evidence>
<feature type="non-terminal residue" evidence="4">
    <location>
        <position position="124"/>
    </location>
</feature>
<dbReference type="GO" id="GO:0071014">
    <property type="term" value="C:post-mRNA release spliceosomal complex"/>
    <property type="evidence" value="ECO:0007669"/>
    <property type="project" value="TreeGrafter"/>
</dbReference>
<organism evidence="4 5">
    <name type="scientific">Turnera subulata</name>
    <dbReference type="NCBI Taxonomy" id="218843"/>
    <lineage>
        <taxon>Eukaryota</taxon>
        <taxon>Viridiplantae</taxon>
        <taxon>Streptophyta</taxon>
        <taxon>Embryophyta</taxon>
        <taxon>Tracheophyta</taxon>
        <taxon>Spermatophyta</taxon>
        <taxon>Magnoliopsida</taxon>
        <taxon>eudicotyledons</taxon>
        <taxon>Gunneridae</taxon>
        <taxon>Pentapetalae</taxon>
        <taxon>rosids</taxon>
        <taxon>fabids</taxon>
        <taxon>Malpighiales</taxon>
        <taxon>Passifloraceae</taxon>
        <taxon>Turnera</taxon>
    </lineage>
</organism>
<proteinExistence type="inferred from homology"/>
<feature type="region of interest" description="Disordered" evidence="2">
    <location>
        <begin position="1"/>
        <end position="21"/>
    </location>
</feature>
<reference evidence="4" key="1">
    <citation type="submission" date="2022-02" db="EMBL/GenBank/DDBJ databases">
        <authorList>
            <person name="Henning P.M."/>
            <person name="McCubbin A.G."/>
            <person name="Shore J.S."/>
        </authorList>
    </citation>
    <scope>NUCLEOTIDE SEQUENCE</scope>
    <source>
        <strain evidence="4">F60SS</strain>
        <tissue evidence="4">Leaves</tissue>
    </source>
</reference>
<gene>
    <name evidence="4" type="ORF">Tsubulata_046953</name>
</gene>
<dbReference type="Pfam" id="PF04677">
    <property type="entry name" value="CwfJ_C_1"/>
    <property type="match status" value="1"/>
</dbReference>
<evidence type="ECO:0000313" key="4">
    <source>
        <dbReference type="EMBL" id="KAJ4832598.1"/>
    </source>
</evidence>
<dbReference type="AlphaFoldDB" id="A0A9Q0FJJ0"/>
<dbReference type="PANTHER" id="PTHR12072:SF5">
    <property type="entry name" value="CWF19-LIKE PROTEIN 2"/>
    <property type="match status" value="1"/>
</dbReference>
<feature type="non-terminal residue" evidence="4">
    <location>
        <position position="1"/>
    </location>
</feature>
<protein>
    <recommendedName>
        <fullName evidence="3">Cwf19-like C-terminal domain-containing protein</fullName>
    </recommendedName>
</protein>
<dbReference type="Proteomes" id="UP001141552">
    <property type="component" value="Unassembled WGS sequence"/>
</dbReference>
<evidence type="ECO:0000256" key="1">
    <source>
        <dbReference type="ARBA" id="ARBA00006795"/>
    </source>
</evidence>
<comment type="caution">
    <text evidence="4">The sequence shown here is derived from an EMBL/GenBank/DDBJ whole genome shotgun (WGS) entry which is preliminary data.</text>
</comment>
<sequence length="124" mass="13971">VEEYDFEDSPSKKSRKKDSDHEIFPPGLLTIHNALVKIQNFKKCLIKMFAELVSLEMVMGLAQQRPHCLIECVPLPRGIAKVAPLYFKKAIDEAEDEWCQHTAKKLIATSEKGLSGAIPKIFSC</sequence>
<evidence type="ECO:0000259" key="3">
    <source>
        <dbReference type="Pfam" id="PF04677"/>
    </source>
</evidence>
<name>A0A9Q0FJJ0_9ROSI</name>
<accession>A0A9Q0FJJ0</accession>
<keyword evidence="5" id="KW-1185">Reference proteome</keyword>
<dbReference type="OrthoDB" id="2113965at2759"/>